<evidence type="ECO:0000313" key="2">
    <source>
        <dbReference type="EMBL" id="MXQ86436.1"/>
    </source>
</evidence>
<dbReference type="Proteomes" id="UP000322234">
    <property type="component" value="Unassembled WGS sequence"/>
</dbReference>
<evidence type="ECO:0000256" key="1">
    <source>
        <dbReference type="SAM" id="MobiDB-lite"/>
    </source>
</evidence>
<accession>A0A6B0REJ0</accession>
<reference evidence="2" key="1">
    <citation type="submission" date="2019-10" db="EMBL/GenBank/DDBJ databases">
        <title>The sequence and de novo assembly of the wild yak genome.</title>
        <authorList>
            <person name="Liu Y."/>
        </authorList>
    </citation>
    <scope>NUCLEOTIDE SEQUENCE [LARGE SCALE GENOMIC DNA]</scope>
    <source>
        <strain evidence="2">WY2019</strain>
    </source>
</reference>
<comment type="caution">
    <text evidence="2">The sequence shown here is derived from an EMBL/GenBank/DDBJ whole genome shotgun (WGS) entry which is preliminary data.</text>
</comment>
<gene>
    <name evidence="2" type="ORF">E5288_WYG003152</name>
</gene>
<dbReference type="EMBL" id="VBQZ03000032">
    <property type="protein sequence ID" value="MXQ86436.1"/>
    <property type="molecule type" value="Genomic_DNA"/>
</dbReference>
<sequence length="98" mass="10619">MAPRGLARSQDHSGEGSTLDSPIPGAAGSDKGPLFMAPSPQPPGYNFCTHKPLLSLPPGNSRMSAPRTQEPEAGSVTNNQSQEREKYLRVKMWEKMLL</sequence>
<keyword evidence="3" id="KW-1185">Reference proteome</keyword>
<evidence type="ECO:0000313" key="3">
    <source>
        <dbReference type="Proteomes" id="UP000322234"/>
    </source>
</evidence>
<dbReference type="AlphaFoldDB" id="A0A6B0REJ0"/>
<protein>
    <submittedName>
        <fullName evidence="2">Uncharacterized protein</fullName>
    </submittedName>
</protein>
<proteinExistence type="predicted"/>
<name>A0A6B0REJ0_9CETA</name>
<organism evidence="2 3">
    <name type="scientific">Bos mutus</name>
    <name type="common">wild yak</name>
    <dbReference type="NCBI Taxonomy" id="72004"/>
    <lineage>
        <taxon>Eukaryota</taxon>
        <taxon>Metazoa</taxon>
        <taxon>Chordata</taxon>
        <taxon>Craniata</taxon>
        <taxon>Vertebrata</taxon>
        <taxon>Euteleostomi</taxon>
        <taxon>Mammalia</taxon>
        <taxon>Eutheria</taxon>
        <taxon>Laurasiatheria</taxon>
        <taxon>Artiodactyla</taxon>
        <taxon>Ruminantia</taxon>
        <taxon>Pecora</taxon>
        <taxon>Bovidae</taxon>
        <taxon>Bovinae</taxon>
        <taxon>Bos</taxon>
    </lineage>
</organism>
<feature type="region of interest" description="Disordered" evidence="1">
    <location>
        <begin position="1"/>
        <end position="84"/>
    </location>
</feature>